<dbReference type="EMBL" id="CAJVPV010024838">
    <property type="protein sequence ID" value="CAG8727442.1"/>
    <property type="molecule type" value="Genomic_DNA"/>
</dbReference>
<organism evidence="3 4">
    <name type="scientific">Acaulospora morrowiae</name>
    <dbReference type="NCBI Taxonomy" id="94023"/>
    <lineage>
        <taxon>Eukaryota</taxon>
        <taxon>Fungi</taxon>
        <taxon>Fungi incertae sedis</taxon>
        <taxon>Mucoromycota</taxon>
        <taxon>Glomeromycotina</taxon>
        <taxon>Glomeromycetes</taxon>
        <taxon>Diversisporales</taxon>
        <taxon>Acaulosporaceae</taxon>
        <taxon>Acaulospora</taxon>
    </lineage>
</organism>
<evidence type="ECO:0000256" key="1">
    <source>
        <dbReference type="SAM" id="MobiDB-lite"/>
    </source>
</evidence>
<evidence type="ECO:0000259" key="2">
    <source>
        <dbReference type="Pfam" id="PF20144"/>
    </source>
</evidence>
<name>A0A9N9IA58_9GLOM</name>
<dbReference type="OrthoDB" id="5600360at2759"/>
<keyword evidence="4" id="KW-1185">Reference proteome</keyword>
<evidence type="ECO:0000313" key="4">
    <source>
        <dbReference type="Proteomes" id="UP000789342"/>
    </source>
</evidence>
<dbReference type="Proteomes" id="UP000789342">
    <property type="component" value="Unassembled WGS sequence"/>
</dbReference>
<dbReference type="InterPro" id="IPR014756">
    <property type="entry name" value="Ig_E-set"/>
</dbReference>
<accession>A0A9N9IA58</accession>
<feature type="compositionally biased region" description="Basic and acidic residues" evidence="1">
    <location>
        <begin position="1"/>
        <end position="31"/>
    </location>
</feature>
<dbReference type="AlphaFoldDB" id="A0A9N9IA58"/>
<dbReference type="Pfam" id="PF20144">
    <property type="entry name" value="TIG_SUH"/>
    <property type="match status" value="1"/>
</dbReference>
<feature type="non-terminal residue" evidence="3">
    <location>
        <position position="153"/>
    </location>
</feature>
<dbReference type="InterPro" id="IPR013783">
    <property type="entry name" value="Ig-like_fold"/>
</dbReference>
<sequence length="153" mass="17244">ISNTDADKSTDTSDSKYDNSRTHREREKVEKNVMTSPSHYISSLLSSAPSTLVTSLPSISSIQPSTSGLSSATLNTITISEENFTRDLIVWFRDIQSSKTEFRSKKCMVCLLPEELMYEMEHQNNIKRDINLQSQHLQHLSNGRVGIARRPIG</sequence>
<dbReference type="Gene3D" id="2.60.40.10">
    <property type="entry name" value="Immunoglobulins"/>
    <property type="match status" value="1"/>
</dbReference>
<dbReference type="GO" id="GO:0003677">
    <property type="term" value="F:DNA binding"/>
    <property type="evidence" value="ECO:0007669"/>
    <property type="project" value="InterPro"/>
</dbReference>
<comment type="caution">
    <text evidence="3">The sequence shown here is derived from an EMBL/GenBank/DDBJ whole genome shotgun (WGS) entry which is preliminary data.</text>
</comment>
<protein>
    <submittedName>
        <fullName evidence="3">9784_t:CDS:1</fullName>
    </submittedName>
</protein>
<reference evidence="3" key="1">
    <citation type="submission" date="2021-06" db="EMBL/GenBank/DDBJ databases">
        <authorList>
            <person name="Kallberg Y."/>
            <person name="Tangrot J."/>
            <person name="Rosling A."/>
        </authorList>
    </citation>
    <scope>NUCLEOTIDE SEQUENCE</scope>
    <source>
        <strain evidence="3">CL551</strain>
    </source>
</reference>
<dbReference type="GO" id="GO:0006355">
    <property type="term" value="P:regulation of DNA-templated transcription"/>
    <property type="evidence" value="ECO:0007669"/>
    <property type="project" value="InterPro"/>
</dbReference>
<evidence type="ECO:0000313" key="3">
    <source>
        <dbReference type="EMBL" id="CAG8727442.1"/>
    </source>
</evidence>
<feature type="region of interest" description="Disordered" evidence="1">
    <location>
        <begin position="1"/>
        <end position="33"/>
    </location>
</feature>
<dbReference type="InterPro" id="IPR038007">
    <property type="entry name" value="RBP-Jkappa_IPT"/>
</dbReference>
<proteinExistence type="predicted"/>
<feature type="domain" description="RBP-Jkappa IPT" evidence="2">
    <location>
        <begin position="72"/>
        <end position="125"/>
    </location>
</feature>
<dbReference type="SUPFAM" id="SSF81296">
    <property type="entry name" value="E set domains"/>
    <property type="match status" value="1"/>
</dbReference>
<gene>
    <name evidence="3" type="ORF">AMORRO_LOCUS13757</name>
</gene>